<comment type="caution">
    <text evidence="3">The sequence shown here is derived from an EMBL/GenBank/DDBJ whole genome shotgun (WGS) entry which is preliminary data.</text>
</comment>
<accession>A0A1F6WXP8</accession>
<dbReference type="Proteomes" id="UP000177001">
    <property type="component" value="Unassembled WGS sequence"/>
</dbReference>
<name>A0A1F6WXP8_9BACT</name>
<dbReference type="InterPro" id="IPR036365">
    <property type="entry name" value="PGBD-like_sf"/>
</dbReference>
<evidence type="ECO:0000256" key="1">
    <source>
        <dbReference type="SAM" id="Coils"/>
    </source>
</evidence>
<dbReference type="InterPro" id="IPR002477">
    <property type="entry name" value="Peptidoglycan-bd-like"/>
</dbReference>
<organism evidence="3 4">
    <name type="scientific">Candidatus Nomurabacteria bacterium RIFCSPLOWO2_01_FULL_36_16</name>
    <dbReference type="NCBI Taxonomy" id="1801767"/>
    <lineage>
        <taxon>Bacteria</taxon>
        <taxon>Candidatus Nomuraibacteriota</taxon>
    </lineage>
</organism>
<evidence type="ECO:0000313" key="4">
    <source>
        <dbReference type="Proteomes" id="UP000177001"/>
    </source>
</evidence>
<feature type="coiled-coil region" evidence="1">
    <location>
        <begin position="33"/>
        <end position="67"/>
    </location>
</feature>
<proteinExistence type="predicted"/>
<evidence type="ECO:0000313" key="3">
    <source>
        <dbReference type="EMBL" id="OGI86652.1"/>
    </source>
</evidence>
<evidence type="ECO:0000259" key="2">
    <source>
        <dbReference type="Pfam" id="PF01471"/>
    </source>
</evidence>
<dbReference type="Pfam" id="PF01471">
    <property type="entry name" value="PG_binding_1"/>
    <property type="match status" value="1"/>
</dbReference>
<protein>
    <recommendedName>
        <fullName evidence="2">Peptidoglycan binding-like domain-containing protein</fullName>
    </recommendedName>
</protein>
<sequence length="178" mass="20156">MEKLKFLLFSILTLSLMGFAGYWAVVTLQSGTEHVADQKIKQLEKENKDLKSEIEKYKNELSVFQSKLGESINSVKKEPEPEPKPEAVIYKYQDIITELQKLINDNVSLKQKSSGSSVGIVQKFLNIYNNTSNKVDNDYGASTEKAVMAFQRKEGLNADGEAGPNTFKKMIDWLKKQK</sequence>
<dbReference type="AlphaFoldDB" id="A0A1F6WXP8"/>
<feature type="domain" description="Peptidoglycan binding-like" evidence="2">
    <location>
        <begin position="114"/>
        <end position="170"/>
    </location>
</feature>
<dbReference type="Gene3D" id="1.10.101.10">
    <property type="entry name" value="PGBD-like superfamily/PGBD"/>
    <property type="match status" value="1"/>
</dbReference>
<gene>
    <name evidence="3" type="ORF">A3A91_02995</name>
</gene>
<keyword evidence="1" id="KW-0175">Coiled coil</keyword>
<dbReference type="SUPFAM" id="SSF47090">
    <property type="entry name" value="PGBD-like"/>
    <property type="match status" value="1"/>
</dbReference>
<reference evidence="3 4" key="1">
    <citation type="journal article" date="2016" name="Nat. Commun.">
        <title>Thousands of microbial genomes shed light on interconnected biogeochemical processes in an aquifer system.</title>
        <authorList>
            <person name="Anantharaman K."/>
            <person name="Brown C.T."/>
            <person name="Hug L.A."/>
            <person name="Sharon I."/>
            <person name="Castelle C.J."/>
            <person name="Probst A.J."/>
            <person name="Thomas B.C."/>
            <person name="Singh A."/>
            <person name="Wilkins M.J."/>
            <person name="Karaoz U."/>
            <person name="Brodie E.L."/>
            <person name="Williams K.H."/>
            <person name="Hubbard S.S."/>
            <person name="Banfield J.F."/>
        </authorList>
    </citation>
    <scope>NUCLEOTIDE SEQUENCE [LARGE SCALE GENOMIC DNA]</scope>
</reference>
<dbReference type="EMBL" id="MFUR01000013">
    <property type="protein sequence ID" value="OGI86652.1"/>
    <property type="molecule type" value="Genomic_DNA"/>
</dbReference>
<dbReference type="InterPro" id="IPR036366">
    <property type="entry name" value="PGBDSf"/>
</dbReference>